<evidence type="ECO:0000313" key="5">
    <source>
        <dbReference type="Proteomes" id="UP001144280"/>
    </source>
</evidence>
<comment type="function">
    <text evidence="2">Antitoxin component of a type II toxin-antitoxin (TA) system.</text>
</comment>
<keyword evidence="5" id="KW-1185">Reference proteome</keyword>
<comment type="similarity">
    <text evidence="1 2">Belongs to the phD/YefM antitoxin family.</text>
</comment>
<dbReference type="InterPro" id="IPR051416">
    <property type="entry name" value="phD-YefM_TA_antitoxins"/>
</dbReference>
<organism evidence="4 5">
    <name type="scientific">Phytohabitans aurantiacus</name>
    <dbReference type="NCBI Taxonomy" id="3016789"/>
    <lineage>
        <taxon>Bacteria</taxon>
        <taxon>Bacillati</taxon>
        <taxon>Actinomycetota</taxon>
        <taxon>Actinomycetes</taxon>
        <taxon>Micromonosporales</taxon>
        <taxon>Micromonosporaceae</taxon>
    </lineage>
</organism>
<dbReference type="EMBL" id="BSDI01000004">
    <property type="protein sequence ID" value="GLH95771.1"/>
    <property type="molecule type" value="Genomic_DNA"/>
</dbReference>
<gene>
    <name evidence="4" type="ORF">Pa4123_10430</name>
</gene>
<dbReference type="Pfam" id="PF02604">
    <property type="entry name" value="PhdYeFM_antitox"/>
    <property type="match status" value="1"/>
</dbReference>
<dbReference type="SUPFAM" id="SSF143120">
    <property type="entry name" value="YefM-like"/>
    <property type="match status" value="1"/>
</dbReference>
<evidence type="ECO:0000256" key="3">
    <source>
        <dbReference type="SAM" id="MobiDB-lite"/>
    </source>
</evidence>
<evidence type="ECO:0000256" key="1">
    <source>
        <dbReference type="ARBA" id="ARBA00009981"/>
    </source>
</evidence>
<dbReference type="PANTHER" id="PTHR35377">
    <property type="entry name" value="ANTITOXIN VAPB49-RELATED-RELATED"/>
    <property type="match status" value="1"/>
</dbReference>
<name>A0ABQ5QM33_9ACTN</name>
<sequence>MDQIPIRTLNQQTAEVLARVEHGEIVEVTNRGRPIARIVPIAPDAMLDLVASGVAVPPTVTGPIPMPATPASPGSEAGALLTELRDEERW</sequence>
<accession>A0ABQ5QM33</accession>
<proteinExistence type="inferred from homology"/>
<dbReference type="NCBIfam" id="TIGR01552">
    <property type="entry name" value="phd_fam"/>
    <property type="match status" value="1"/>
</dbReference>
<dbReference type="RefSeq" id="WP_281892828.1">
    <property type="nucleotide sequence ID" value="NZ_BSDI01000004.1"/>
</dbReference>
<evidence type="ECO:0000256" key="2">
    <source>
        <dbReference type="RuleBase" id="RU362080"/>
    </source>
</evidence>
<dbReference type="Proteomes" id="UP001144280">
    <property type="component" value="Unassembled WGS sequence"/>
</dbReference>
<feature type="region of interest" description="Disordered" evidence="3">
    <location>
        <begin position="64"/>
        <end position="90"/>
    </location>
</feature>
<dbReference type="Gene3D" id="3.40.1620.10">
    <property type="entry name" value="YefM-like domain"/>
    <property type="match status" value="1"/>
</dbReference>
<comment type="caution">
    <text evidence="4">The sequence shown here is derived from an EMBL/GenBank/DDBJ whole genome shotgun (WGS) entry which is preliminary data.</text>
</comment>
<dbReference type="InterPro" id="IPR036165">
    <property type="entry name" value="YefM-like_sf"/>
</dbReference>
<protein>
    <recommendedName>
        <fullName evidence="2">Antitoxin</fullName>
    </recommendedName>
</protein>
<evidence type="ECO:0000313" key="4">
    <source>
        <dbReference type="EMBL" id="GLH95771.1"/>
    </source>
</evidence>
<dbReference type="PANTHER" id="PTHR35377:SF5">
    <property type="entry name" value="ANTITOXIN VAPB46"/>
    <property type="match status" value="1"/>
</dbReference>
<dbReference type="InterPro" id="IPR006442">
    <property type="entry name" value="Antitoxin_Phd/YefM"/>
</dbReference>
<reference evidence="4" key="1">
    <citation type="submission" date="2022-12" db="EMBL/GenBank/DDBJ databases">
        <title>New Phytohabitans aurantiacus sp. RD004123 nov., an actinomycete isolated from soil.</title>
        <authorList>
            <person name="Triningsih D.W."/>
            <person name="Harunari E."/>
            <person name="Igarashi Y."/>
        </authorList>
    </citation>
    <scope>NUCLEOTIDE SEQUENCE</scope>
    <source>
        <strain evidence="4">RD004123</strain>
    </source>
</reference>